<keyword evidence="2" id="KW-0805">Transcription regulation</keyword>
<dbReference type="InterPro" id="IPR013196">
    <property type="entry name" value="HTH_11"/>
</dbReference>
<reference evidence="4 5" key="1">
    <citation type="submission" date="2016-10" db="EMBL/GenBank/DDBJ databases">
        <authorList>
            <person name="de Groot N.N."/>
        </authorList>
    </citation>
    <scope>NUCLEOTIDE SEQUENCE [LARGE SCALE GENOMIC DNA]</scope>
    <source>
        <strain evidence="4 5">IBRC-M 10445</strain>
    </source>
</reference>
<proteinExistence type="inferred from homology"/>
<dbReference type="InterPro" id="IPR036390">
    <property type="entry name" value="WH_DNA-bd_sf"/>
</dbReference>
<comment type="catalytic activity">
    <reaction evidence="2">
        <text>biotin + L-lysyl-[protein] + ATP = N(6)-biotinyl-L-lysyl-[protein] + AMP + diphosphate + H(+)</text>
        <dbReference type="Rhea" id="RHEA:11756"/>
        <dbReference type="Rhea" id="RHEA-COMP:9752"/>
        <dbReference type="Rhea" id="RHEA-COMP:10505"/>
        <dbReference type="ChEBI" id="CHEBI:15378"/>
        <dbReference type="ChEBI" id="CHEBI:29969"/>
        <dbReference type="ChEBI" id="CHEBI:30616"/>
        <dbReference type="ChEBI" id="CHEBI:33019"/>
        <dbReference type="ChEBI" id="CHEBI:57586"/>
        <dbReference type="ChEBI" id="CHEBI:83144"/>
        <dbReference type="ChEBI" id="CHEBI:456215"/>
        <dbReference type="EC" id="6.3.4.15"/>
    </reaction>
</comment>
<dbReference type="GO" id="GO:0004077">
    <property type="term" value="F:biotin--[biotin carboxyl-carrier protein] ligase activity"/>
    <property type="evidence" value="ECO:0007669"/>
    <property type="project" value="UniProtKB-UniRule"/>
</dbReference>
<feature type="binding site" evidence="2">
    <location>
        <position position="185"/>
    </location>
    <ligand>
        <name>biotin</name>
        <dbReference type="ChEBI" id="CHEBI:57586"/>
    </ligand>
</feature>
<organism evidence="4 5">
    <name type="scientific">Marinobacter persicus</name>
    <dbReference type="NCBI Taxonomy" id="930118"/>
    <lineage>
        <taxon>Bacteria</taxon>
        <taxon>Pseudomonadati</taxon>
        <taxon>Pseudomonadota</taxon>
        <taxon>Gammaproteobacteria</taxon>
        <taxon>Pseudomonadales</taxon>
        <taxon>Marinobacteraceae</taxon>
        <taxon>Marinobacter</taxon>
    </lineage>
</organism>
<comment type="function">
    <text evidence="2">Acts both as a biotin--[acetyl-CoA-carboxylase] ligase and a biotin-operon repressor. In the presence of ATP, BirA activates biotin to form the BirA-biotinyl-5'-adenylate (BirA-bio-5'-AMP or holoBirA) complex. HoloBirA can either transfer the biotinyl moiety to the biotin carboxyl carrier protein (BCCP) subunit of acetyl-CoA carboxylase, or bind to the biotin operator site and inhibit transcription of the operon.</text>
</comment>
<dbReference type="RefSeq" id="WP_091706162.1">
    <property type="nucleotide sequence ID" value="NZ_BMYN01000024.1"/>
</dbReference>
<evidence type="ECO:0000256" key="2">
    <source>
        <dbReference type="HAMAP-Rule" id="MF_00978"/>
    </source>
</evidence>
<dbReference type="GO" id="GO:0005524">
    <property type="term" value="F:ATP binding"/>
    <property type="evidence" value="ECO:0007669"/>
    <property type="project" value="UniProtKB-UniRule"/>
</dbReference>
<sequence>MKAPALLKLLEDQQVHSGEYLARALGISRTAVWKQIRKAQADGVAIRTIKGRGYQLLSTVDYLDRDAVLRQLSEEVLSKVDLHVLEEVDSTNREVARRLGLVSQPLPVVMADCQTQGRGRLGRTWASPKGENIYLSVGLALSGGFGALEGLSLVLGVAVARALEALGANPLGLKWPNDLYAFNRKLGGILVEIQGELQEGCVQVIAGIGLNVHMSDAEDVDQPWVSLANAWPEIRWRRSDIAAAMLNEIERAVRIFEQDGFGSFKDSWQARDIFLDMPLKAKDGELQGIGAGIDEKGNYRLQQGDATISVGAGDISLRITP</sequence>
<dbReference type="GO" id="GO:0006355">
    <property type="term" value="P:regulation of DNA-templated transcription"/>
    <property type="evidence" value="ECO:0007669"/>
    <property type="project" value="UniProtKB-UniRule"/>
</dbReference>
<dbReference type="InterPro" id="IPR004408">
    <property type="entry name" value="Biotin_CoA_COase_ligase"/>
</dbReference>
<dbReference type="Pfam" id="PF08279">
    <property type="entry name" value="HTH_11"/>
    <property type="match status" value="1"/>
</dbReference>
<accession>A0A1I3XES4</accession>
<dbReference type="PANTHER" id="PTHR12835:SF5">
    <property type="entry name" value="BIOTIN--PROTEIN LIGASE"/>
    <property type="match status" value="1"/>
</dbReference>
<dbReference type="InterPro" id="IPR036388">
    <property type="entry name" value="WH-like_DNA-bd_sf"/>
</dbReference>
<keyword evidence="2" id="KW-0804">Transcription</keyword>
<dbReference type="CDD" id="cd16442">
    <property type="entry name" value="BPL"/>
    <property type="match status" value="1"/>
</dbReference>
<evidence type="ECO:0000256" key="1">
    <source>
        <dbReference type="ARBA" id="ARBA00022598"/>
    </source>
</evidence>
<feature type="binding site" evidence="2">
    <location>
        <begin position="118"/>
        <end position="120"/>
    </location>
    <ligand>
        <name>biotin</name>
        <dbReference type="ChEBI" id="CHEBI:57586"/>
    </ligand>
</feature>
<dbReference type="EC" id="6.3.4.15" evidence="2"/>
<keyword evidence="2" id="KW-0067">ATP-binding</keyword>
<dbReference type="InterPro" id="IPR045864">
    <property type="entry name" value="aa-tRNA-synth_II/BPL/LPL"/>
</dbReference>
<feature type="binding site" evidence="2">
    <location>
        <begin position="90"/>
        <end position="92"/>
    </location>
    <ligand>
        <name>biotin</name>
        <dbReference type="ChEBI" id="CHEBI:57586"/>
    </ligand>
</feature>
<dbReference type="HAMAP" id="MF_00978">
    <property type="entry name" value="Bifunct_BirA"/>
    <property type="match status" value="1"/>
</dbReference>
<feature type="DNA-binding region" description="H-T-H motif" evidence="2">
    <location>
        <begin position="18"/>
        <end position="37"/>
    </location>
</feature>
<dbReference type="InterPro" id="IPR004143">
    <property type="entry name" value="BPL_LPL_catalytic"/>
</dbReference>
<dbReference type="PROSITE" id="PS51733">
    <property type="entry name" value="BPL_LPL_CATALYTIC"/>
    <property type="match status" value="1"/>
</dbReference>
<keyword evidence="2" id="KW-0547">Nucleotide-binding</keyword>
<feature type="domain" description="BPL/LPL catalytic" evidence="3">
    <location>
        <begin position="70"/>
        <end position="257"/>
    </location>
</feature>
<keyword evidence="2" id="KW-0678">Repressor</keyword>
<feature type="binding site" evidence="2">
    <location>
        <position position="114"/>
    </location>
    <ligand>
        <name>biotin</name>
        <dbReference type="ChEBI" id="CHEBI:57586"/>
    </ligand>
</feature>
<name>A0A1I3XES4_9GAMM</name>
<dbReference type="Proteomes" id="UP000199445">
    <property type="component" value="Unassembled WGS sequence"/>
</dbReference>
<dbReference type="InterPro" id="IPR030855">
    <property type="entry name" value="Bifunct_BirA"/>
</dbReference>
<dbReference type="Gene3D" id="3.30.930.10">
    <property type="entry name" value="Bira Bifunctional Protein, Domain 2"/>
    <property type="match status" value="1"/>
</dbReference>
<dbReference type="AlphaFoldDB" id="A0A1I3XES4"/>
<evidence type="ECO:0000259" key="3">
    <source>
        <dbReference type="PROSITE" id="PS51733"/>
    </source>
</evidence>
<dbReference type="Gene3D" id="1.10.10.10">
    <property type="entry name" value="Winged helix-like DNA-binding domain superfamily/Winged helix DNA-binding domain"/>
    <property type="match status" value="1"/>
</dbReference>
<dbReference type="GO" id="GO:0005737">
    <property type="term" value="C:cytoplasm"/>
    <property type="evidence" value="ECO:0007669"/>
    <property type="project" value="TreeGrafter"/>
</dbReference>
<keyword evidence="5" id="KW-1185">Reference proteome</keyword>
<keyword evidence="2" id="KW-0238">DNA-binding</keyword>
<evidence type="ECO:0000313" key="4">
    <source>
        <dbReference type="EMBL" id="SFK18034.1"/>
    </source>
</evidence>
<comment type="similarity">
    <text evidence="2">Belongs to the biotin--protein ligase family.</text>
</comment>
<dbReference type="Gene3D" id="2.30.30.100">
    <property type="match status" value="1"/>
</dbReference>
<dbReference type="SUPFAM" id="SSF55681">
    <property type="entry name" value="Class II aaRS and biotin synthetases"/>
    <property type="match status" value="1"/>
</dbReference>
<keyword evidence="2" id="KW-0092">Biotin</keyword>
<dbReference type="SUPFAM" id="SSF46785">
    <property type="entry name" value="Winged helix' DNA-binding domain"/>
    <property type="match status" value="1"/>
</dbReference>
<dbReference type="PANTHER" id="PTHR12835">
    <property type="entry name" value="BIOTIN PROTEIN LIGASE"/>
    <property type="match status" value="1"/>
</dbReference>
<dbReference type="OrthoDB" id="9807064at2"/>
<dbReference type="EMBL" id="FOSC01000011">
    <property type="protein sequence ID" value="SFK18034.1"/>
    <property type="molecule type" value="Genomic_DNA"/>
</dbReference>
<evidence type="ECO:0000313" key="5">
    <source>
        <dbReference type="Proteomes" id="UP000199445"/>
    </source>
</evidence>
<protein>
    <recommendedName>
        <fullName evidence="2">Bifunctional ligase/repressor BirA</fullName>
    </recommendedName>
    <alternativeName>
        <fullName evidence="2">Biotin operon repressor</fullName>
    </alternativeName>
    <alternativeName>
        <fullName evidence="2">Biotin--[acetyl-CoA-carboxylase] ligase</fullName>
        <ecNumber evidence="2">6.3.4.15</ecNumber>
    </alternativeName>
    <alternativeName>
        <fullName evidence="2">Biotin--protein ligase</fullName>
    </alternativeName>
    <alternativeName>
        <fullName evidence="2">Biotin-[acetyl-CoA carboxylase] synthetase</fullName>
    </alternativeName>
</protein>
<dbReference type="GO" id="GO:0003677">
    <property type="term" value="F:DNA binding"/>
    <property type="evidence" value="ECO:0007669"/>
    <property type="project" value="UniProtKB-UniRule"/>
</dbReference>
<keyword evidence="1 2" id="KW-0436">Ligase</keyword>
<dbReference type="NCBIfam" id="TIGR00121">
    <property type="entry name" value="birA_ligase"/>
    <property type="match status" value="1"/>
</dbReference>
<dbReference type="Pfam" id="PF03099">
    <property type="entry name" value="BPL_LplA_LipB"/>
    <property type="match status" value="1"/>
</dbReference>
<gene>
    <name evidence="2" type="primary">birA</name>
    <name evidence="4" type="ORF">SAMN05216429_111168</name>
</gene>